<keyword evidence="1" id="KW-0812">Transmembrane</keyword>
<feature type="transmembrane region" description="Helical" evidence="1">
    <location>
        <begin position="12"/>
        <end position="29"/>
    </location>
</feature>
<protein>
    <submittedName>
        <fullName evidence="2">Uncharacterized protein</fullName>
    </submittedName>
</protein>
<dbReference type="RefSeq" id="WP_179863812.1">
    <property type="nucleotide sequence ID" value="NZ_JACLCA010000002.1"/>
</dbReference>
<reference evidence="2" key="2">
    <citation type="submission" date="2022-12" db="EMBL/GenBank/DDBJ databases">
        <authorList>
            <person name="Dechsakulwatana C."/>
            <person name="Rungsihiranrut A."/>
            <person name="Muangchinda C."/>
            <person name="Ningthoujam R."/>
            <person name="Klankeo P."/>
            <person name="Pinyakong O."/>
        </authorList>
    </citation>
    <scope>NUCLEOTIDE SEQUENCE</scope>
    <source>
        <strain evidence="2">TL01-2</strain>
    </source>
</reference>
<accession>A0AAX6N2M9</accession>
<name>A0AAX6N2M9_PRIAR</name>
<reference evidence="2" key="1">
    <citation type="journal article" date="2022" name="J Environ Chem Eng">
        <title>Biodegradation of petroleum oil using a constructed nonpathogenic and heavy metal-tolerant bacterial consortium isolated from marine sponges.</title>
        <authorList>
            <person name="Dechsakulwatana C."/>
            <person name="Rungsihiranrut A."/>
            <person name="Muangchinda C."/>
            <person name="Ningthoujam R."/>
            <person name="Klankeo P."/>
            <person name="Pinyakong O."/>
        </authorList>
    </citation>
    <scope>NUCLEOTIDE SEQUENCE</scope>
    <source>
        <strain evidence="2">TL01-2</strain>
    </source>
</reference>
<dbReference type="AlphaFoldDB" id="A0AAX6N2M9"/>
<organism evidence="2 3">
    <name type="scientific">Priestia aryabhattai</name>
    <name type="common">Bacillus aryabhattai</name>
    <dbReference type="NCBI Taxonomy" id="412384"/>
    <lineage>
        <taxon>Bacteria</taxon>
        <taxon>Bacillati</taxon>
        <taxon>Bacillota</taxon>
        <taxon>Bacilli</taxon>
        <taxon>Bacillales</taxon>
        <taxon>Bacillaceae</taxon>
        <taxon>Priestia</taxon>
    </lineage>
</organism>
<evidence type="ECO:0000313" key="3">
    <source>
        <dbReference type="Proteomes" id="UP001269400"/>
    </source>
</evidence>
<dbReference type="EMBL" id="JAPTGD010000001">
    <property type="protein sequence ID" value="MDU9690193.1"/>
    <property type="molecule type" value="Genomic_DNA"/>
</dbReference>
<comment type="caution">
    <text evidence="2">The sequence shown here is derived from an EMBL/GenBank/DDBJ whole genome shotgun (WGS) entry which is preliminary data.</text>
</comment>
<evidence type="ECO:0000313" key="2">
    <source>
        <dbReference type="EMBL" id="MDU9690193.1"/>
    </source>
</evidence>
<evidence type="ECO:0000256" key="1">
    <source>
        <dbReference type="SAM" id="Phobius"/>
    </source>
</evidence>
<keyword evidence="1" id="KW-0472">Membrane</keyword>
<gene>
    <name evidence="2" type="ORF">O0Q50_03365</name>
</gene>
<sequence>MNSDKEVEILELLLSFGSLAAVLIIWVLLKHYHVPMRGLPFFTINK</sequence>
<dbReference type="Proteomes" id="UP001269400">
    <property type="component" value="Unassembled WGS sequence"/>
</dbReference>
<proteinExistence type="predicted"/>
<keyword evidence="1" id="KW-1133">Transmembrane helix</keyword>